<comment type="subcellular location">
    <subcellularLocation>
        <location evidence="1">Secreted</location>
    </subcellularLocation>
</comment>
<protein>
    <submittedName>
        <fullName evidence="7">Gamma-interferon induced thiol reductase GILT1</fullName>
    </submittedName>
</protein>
<comment type="similarity">
    <text evidence="2">Belongs to the GILT family.</text>
</comment>
<keyword evidence="3" id="KW-0964">Secreted</keyword>
<evidence type="ECO:0000313" key="7">
    <source>
        <dbReference type="EMBL" id="AKS48281.1"/>
    </source>
</evidence>
<proteinExistence type="evidence at transcript level"/>
<dbReference type="GO" id="GO:0005576">
    <property type="term" value="C:extracellular region"/>
    <property type="evidence" value="ECO:0007669"/>
    <property type="project" value="UniProtKB-SubCell"/>
</dbReference>
<organism evidence="7">
    <name type="scientific">Scylla paramamosain</name>
    <name type="common">Mud crab</name>
    <dbReference type="NCBI Taxonomy" id="85552"/>
    <lineage>
        <taxon>Eukaryota</taxon>
        <taxon>Metazoa</taxon>
        <taxon>Ecdysozoa</taxon>
        <taxon>Arthropoda</taxon>
        <taxon>Crustacea</taxon>
        <taxon>Multicrustacea</taxon>
        <taxon>Malacostraca</taxon>
        <taxon>Eumalacostraca</taxon>
        <taxon>Eucarida</taxon>
        <taxon>Decapoda</taxon>
        <taxon>Pleocyemata</taxon>
        <taxon>Brachyura</taxon>
        <taxon>Eubrachyura</taxon>
        <taxon>Portunoidea</taxon>
        <taxon>Portunidae</taxon>
        <taxon>Portuninae</taxon>
        <taxon>Scylla</taxon>
    </lineage>
</organism>
<dbReference type="PANTHER" id="PTHR13234:SF8">
    <property type="entry name" value="GAMMA-INTERFERON-INDUCIBLE LYSOSOMAL THIOL REDUCTASE"/>
    <property type="match status" value="1"/>
</dbReference>
<dbReference type="Pfam" id="PF03227">
    <property type="entry name" value="GILT"/>
    <property type="match status" value="1"/>
</dbReference>
<evidence type="ECO:0000256" key="4">
    <source>
        <dbReference type="ARBA" id="ARBA00022729"/>
    </source>
</evidence>
<keyword evidence="5" id="KW-0325">Glycoprotein</keyword>
<dbReference type="GO" id="GO:0016671">
    <property type="term" value="F:oxidoreductase activity, acting on a sulfur group of donors, disulfide as acceptor"/>
    <property type="evidence" value="ECO:0007669"/>
    <property type="project" value="InterPro"/>
</dbReference>
<dbReference type="AlphaFoldDB" id="A0A0K0YBC9"/>
<evidence type="ECO:0000256" key="5">
    <source>
        <dbReference type="ARBA" id="ARBA00023180"/>
    </source>
</evidence>
<dbReference type="InterPro" id="IPR004911">
    <property type="entry name" value="Interferon-induced_GILT"/>
</dbReference>
<dbReference type="EMBL" id="KJ728649">
    <property type="protein sequence ID" value="AKS48281.1"/>
    <property type="molecule type" value="mRNA"/>
</dbReference>
<accession>A0A0K0YBC9</accession>
<evidence type="ECO:0000256" key="2">
    <source>
        <dbReference type="ARBA" id="ARBA00005679"/>
    </source>
</evidence>
<dbReference type="PANTHER" id="PTHR13234">
    <property type="entry name" value="GAMMA-INTERFERON INDUCIBLE LYSOSOMAL THIOL REDUCTASE GILT"/>
    <property type="match status" value="1"/>
</dbReference>
<feature type="signal peptide" evidence="6">
    <location>
        <begin position="1"/>
        <end position="16"/>
    </location>
</feature>
<reference evidence="7" key="1">
    <citation type="journal article" date="2015" name="Gene">
        <title>Identification of three IFN-? inducible lysosomal thiol reductase (GILT)-like genes in mud crab Scylla paramamosain with distinct gene organizations and patterns of expression.</title>
        <authorList>
            <person name="Huang W.S."/>
            <person name="Duan L.P."/>
            <person name="Huang B."/>
            <person name="Zhou L.H."/>
            <person name="Liang Y."/>
            <person name="Tu C.L."/>
            <person name="Zhang F.F."/>
            <person name="Nie P."/>
            <person name="Wang T."/>
        </authorList>
    </citation>
    <scope>NUCLEOTIDE SEQUENCE</scope>
</reference>
<sequence length="216" mass="24182">MRPVLLLLGLVAAVSAVDPVKIHLYYETLCPYSIDFVVNQLYKTWTLVKDIMEVEMFPFGNAEYYPDGEGWSFRCQHGSGECRGNMIHACAKNHFNDINIEMEFVNCLLSADYPPNAGAKCAAEVGADWAPLEQCVNSIEGQNLLHDVAVQQEQLQPKLYFVPWIIVKDVFSEEQVGECQTNLLKVVCEKYTGVKPDACSSYPLELTSSKIGVSKF</sequence>
<keyword evidence="4 6" id="KW-0732">Signal</keyword>
<evidence type="ECO:0000256" key="3">
    <source>
        <dbReference type="ARBA" id="ARBA00022525"/>
    </source>
</evidence>
<evidence type="ECO:0000256" key="6">
    <source>
        <dbReference type="SAM" id="SignalP"/>
    </source>
</evidence>
<evidence type="ECO:0000256" key="1">
    <source>
        <dbReference type="ARBA" id="ARBA00004613"/>
    </source>
</evidence>
<name>A0A0K0YBC9_SCYPA</name>
<feature type="chain" id="PRO_5005454996" evidence="6">
    <location>
        <begin position="17"/>
        <end position="216"/>
    </location>
</feature>